<gene>
    <name evidence="1" type="ORF">LEP1GSC060_0465</name>
</gene>
<comment type="caution">
    <text evidence="1">The sequence shown here is derived from an EMBL/GenBank/DDBJ whole genome shotgun (WGS) entry which is preliminary data.</text>
</comment>
<reference evidence="1" key="1">
    <citation type="submission" date="2013-03" db="EMBL/GenBank/DDBJ databases">
        <authorList>
            <person name="Harkins D.M."/>
            <person name="Durkin A.S."/>
            <person name="Brinkac L.M."/>
            <person name="Haft D.H."/>
            <person name="Selengut J.D."/>
            <person name="Sanka R."/>
            <person name="DePew J."/>
            <person name="Purushe J."/>
            <person name="Hartskeerl R.A."/>
            <person name="Ahmed A."/>
            <person name="van der Linden H."/>
            <person name="Goris M.G.A."/>
            <person name="Vinetz J.M."/>
            <person name="Sutton G.G."/>
            <person name="Nierman W.C."/>
            <person name="Fouts D.E."/>
        </authorList>
    </citation>
    <scope>NUCLEOTIDE SEQUENCE [LARGE SCALE GENOMIC DNA]</scope>
    <source>
        <strain evidence="1">ICFT</strain>
    </source>
</reference>
<keyword evidence="2" id="KW-1185">Reference proteome</keyword>
<accession>N1WV04</accession>
<proteinExistence type="predicted"/>
<protein>
    <submittedName>
        <fullName evidence="1">Uncharacterized protein</fullName>
    </submittedName>
</protein>
<organism evidence="1 2">
    <name type="scientific">Leptospira weilii serovar Ranarum str. ICFT</name>
    <dbReference type="NCBI Taxonomy" id="1218598"/>
    <lineage>
        <taxon>Bacteria</taxon>
        <taxon>Pseudomonadati</taxon>
        <taxon>Spirochaetota</taxon>
        <taxon>Spirochaetia</taxon>
        <taxon>Leptospirales</taxon>
        <taxon>Leptospiraceae</taxon>
        <taxon>Leptospira</taxon>
    </lineage>
</organism>
<dbReference type="AlphaFoldDB" id="N1WV04"/>
<name>N1WV04_9LEPT</name>
<evidence type="ECO:0000313" key="1">
    <source>
        <dbReference type="EMBL" id="EMY79708.1"/>
    </source>
</evidence>
<dbReference type="Proteomes" id="UP000012313">
    <property type="component" value="Unassembled WGS sequence"/>
</dbReference>
<evidence type="ECO:0000313" key="2">
    <source>
        <dbReference type="Proteomes" id="UP000012313"/>
    </source>
</evidence>
<dbReference type="RefSeq" id="WP_002993484.1">
    <property type="nucleotide sequence ID" value="NZ_AOHC02000006.1"/>
</dbReference>
<dbReference type="EMBL" id="AOHC02000006">
    <property type="protein sequence ID" value="EMY79708.1"/>
    <property type="molecule type" value="Genomic_DNA"/>
</dbReference>
<sequence>MKDSSFHADVKEKNPDRFEDILNGDILIQEILQSFKNFDRVFENILPELFSPEDDL</sequence>